<dbReference type="Proteomes" id="UP001075354">
    <property type="component" value="Unassembled WGS sequence"/>
</dbReference>
<evidence type="ECO:0000313" key="2">
    <source>
        <dbReference type="EMBL" id="KAJ1519170.1"/>
    </source>
</evidence>
<feature type="transmembrane region" description="Helical" evidence="1">
    <location>
        <begin position="300"/>
        <end position="320"/>
    </location>
</feature>
<evidence type="ECO:0000256" key="1">
    <source>
        <dbReference type="SAM" id="Phobius"/>
    </source>
</evidence>
<name>A0AAV7X2E8_9NEOP</name>
<dbReference type="AlphaFoldDB" id="A0AAV7X2E8"/>
<accession>A0AAV7X2E8</accession>
<dbReference type="EMBL" id="JAPTSV010000747">
    <property type="protein sequence ID" value="KAJ1519170.1"/>
    <property type="molecule type" value="Genomic_DNA"/>
</dbReference>
<reference evidence="2" key="1">
    <citation type="submission" date="2022-12" db="EMBL/GenBank/DDBJ databases">
        <title>Chromosome-level genome assembly of the bean flower thrips Megalurothrips usitatus.</title>
        <authorList>
            <person name="Ma L."/>
            <person name="Liu Q."/>
            <person name="Li H."/>
            <person name="Cai W."/>
        </authorList>
    </citation>
    <scope>NUCLEOTIDE SEQUENCE</scope>
    <source>
        <strain evidence="2">Cailab_2022a</strain>
    </source>
</reference>
<feature type="transmembrane region" description="Helical" evidence="1">
    <location>
        <begin position="101"/>
        <end position="120"/>
    </location>
</feature>
<evidence type="ECO:0008006" key="4">
    <source>
        <dbReference type="Google" id="ProtNLM"/>
    </source>
</evidence>
<protein>
    <recommendedName>
        <fullName evidence="4">Gustatory receptor</fullName>
    </recommendedName>
</protein>
<feature type="transmembrane region" description="Helical" evidence="1">
    <location>
        <begin position="267"/>
        <end position="288"/>
    </location>
</feature>
<keyword evidence="1" id="KW-0472">Membrane</keyword>
<keyword evidence="3" id="KW-1185">Reference proteome</keyword>
<comment type="caution">
    <text evidence="2">The sequence shown here is derived from an EMBL/GenBank/DDBJ whole genome shotgun (WGS) entry which is preliminary data.</text>
</comment>
<organism evidence="2 3">
    <name type="scientific">Megalurothrips usitatus</name>
    <name type="common">bean blossom thrips</name>
    <dbReference type="NCBI Taxonomy" id="439358"/>
    <lineage>
        <taxon>Eukaryota</taxon>
        <taxon>Metazoa</taxon>
        <taxon>Ecdysozoa</taxon>
        <taxon>Arthropoda</taxon>
        <taxon>Hexapoda</taxon>
        <taxon>Insecta</taxon>
        <taxon>Pterygota</taxon>
        <taxon>Neoptera</taxon>
        <taxon>Paraneoptera</taxon>
        <taxon>Thysanoptera</taxon>
        <taxon>Terebrantia</taxon>
        <taxon>Thripoidea</taxon>
        <taxon>Thripidae</taxon>
        <taxon>Megalurothrips</taxon>
    </lineage>
</organism>
<evidence type="ECO:0000313" key="3">
    <source>
        <dbReference type="Proteomes" id="UP001075354"/>
    </source>
</evidence>
<proteinExistence type="predicted"/>
<gene>
    <name evidence="2" type="ORF">ONE63_011226</name>
</gene>
<keyword evidence="1" id="KW-1133">Transmembrane helix</keyword>
<sequence length="333" mass="36168">MSVFYYASDSVGQIFGSEYLTLIFVANLVVKNASLALTETVFRKCSPIETYSRSLSGTEVTGGACPQVVVVVRRGQQSMLTQSAVAYLAAHPLSGRSWRGMLVFGSALTLLTLVPLLLAAKDIWSDRQRAPWSEAILCGLDIWPTTVLSLLGDTFLAIMSAEMFSAAEIADAVLLETNRILENDAVVARRPTENVGLDPVHPFGFLGSGDALKVRPTANMSVQPEGVLDVPEAAARVAAALRALRVRQQLIHDMVLVTNSVFAWPNLCWMVVTVLESSVCFYVALAYWRENGTREMSPVASVPSIMFGVALSARYSILCMMGQRLRDQAKGLS</sequence>
<keyword evidence="1" id="KW-0812">Transmembrane</keyword>